<comment type="caution">
    <text evidence="5">The sequence shown here is derived from an EMBL/GenBank/DDBJ whole genome shotgun (WGS) entry which is preliminary data.</text>
</comment>
<dbReference type="InterPro" id="IPR020449">
    <property type="entry name" value="Tscrpt_reg_AraC-type_HTH"/>
</dbReference>
<dbReference type="PROSITE" id="PS01124">
    <property type="entry name" value="HTH_ARAC_FAMILY_2"/>
    <property type="match status" value="1"/>
</dbReference>
<proteinExistence type="predicted"/>
<dbReference type="InterPro" id="IPR018062">
    <property type="entry name" value="HTH_AraC-typ_CS"/>
</dbReference>
<evidence type="ECO:0000259" key="4">
    <source>
        <dbReference type="PROSITE" id="PS01124"/>
    </source>
</evidence>
<organism evidence="5 6">
    <name type="scientific">Aquamicrobium terrae</name>
    <dbReference type="NCBI Taxonomy" id="1324945"/>
    <lineage>
        <taxon>Bacteria</taxon>
        <taxon>Pseudomonadati</taxon>
        <taxon>Pseudomonadota</taxon>
        <taxon>Alphaproteobacteria</taxon>
        <taxon>Hyphomicrobiales</taxon>
        <taxon>Phyllobacteriaceae</taxon>
        <taxon>Aquamicrobium</taxon>
    </lineage>
</organism>
<evidence type="ECO:0000256" key="1">
    <source>
        <dbReference type="ARBA" id="ARBA00023015"/>
    </source>
</evidence>
<name>A0ABV2N2D9_9HYPH</name>
<dbReference type="EMBL" id="JBEPML010000012">
    <property type="protein sequence ID" value="MET3793219.1"/>
    <property type="molecule type" value="Genomic_DNA"/>
</dbReference>
<evidence type="ECO:0000313" key="5">
    <source>
        <dbReference type="EMBL" id="MET3793219.1"/>
    </source>
</evidence>
<evidence type="ECO:0000313" key="6">
    <source>
        <dbReference type="Proteomes" id="UP001549076"/>
    </source>
</evidence>
<dbReference type="SUPFAM" id="SSF46689">
    <property type="entry name" value="Homeodomain-like"/>
    <property type="match status" value="1"/>
</dbReference>
<sequence>MSRSAFVERVTTLVGTPPIRYLTIWRLQPARMHLTETRQTIAQLAHSVGYESEEAFNRAFKREFGMPPARWRDTCARTGGEALPTVP</sequence>
<accession>A0ABV2N2D9</accession>
<dbReference type="Gene3D" id="1.10.10.60">
    <property type="entry name" value="Homeodomain-like"/>
    <property type="match status" value="1"/>
</dbReference>
<gene>
    <name evidence="5" type="ORF">ABID37_003443</name>
</gene>
<dbReference type="PRINTS" id="PR00032">
    <property type="entry name" value="HTHARAC"/>
</dbReference>
<dbReference type="PANTHER" id="PTHR46796">
    <property type="entry name" value="HTH-TYPE TRANSCRIPTIONAL ACTIVATOR RHAS-RELATED"/>
    <property type="match status" value="1"/>
</dbReference>
<evidence type="ECO:0000256" key="3">
    <source>
        <dbReference type="ARBA" id="ARBA00023163"/>
    </source>
</evidence>
<keyword evidence="2" id="KW-0238">DNA-binding</keyword>
<dbReference type="PROSITE" id="PS00041">
    <property type="entry name" value="HTH_ARAC_FAMILY_1"/>
    <property type="match status" value="1"/>
</dbReference>
<keyword evidence="3" id="KW-0804">Transcription</keyword>
<reference evidence="5 6" key="1">
    <citation type="submission" date="2024-06" db="EMBL/GenBank/DDBJ databases">
        <title>Genomic Encyclopedia of Type Strains, Phase IV (KMG-IV): sequencing the most valuable type-strain genomes for metagenomic binning, comparative biology and taxonomic classification.</title>
        <authorList>
            <person name="Goeker M."/>
        </authorList>
    </citation>
    <scope>NUCLEOTIDE SEQUENCE [LARGE SCALE GENOMIC DNA]</scope>
    <source>
        <strain evidence="5 6">DSM 27865</strain>
    </source>
</reference>
<dbReference type="InterPro" id="IPR050204">
    <property type="entry name" value="AraC_XylS_family_regulators"/>
</dbReference>
<dbReference type="PANTHER" id="PTHR46796:SF7">
    <property type="entry name" value="ARAC FAMILY TRANSCRIPTIONAL REGULATOR"/>
    <property type="match status" value="1"/>
</dbReference>
<keyword evidence="1" id="KW-0805">Transcription regulation</keyword>
<evidence type="ECO:0000256" key="2">
    <source>
        <dbReference type="ARBA" id="ARBA00023125"/>
    </source>
</evidence>
<dbReference type="InterPro" id="IPR018060">
    <property type="entry name" value="HTH_AraC"/>
</dbReference>
<dbReference type="SMART" id="SM00342">
    <property type="entry name" value="HTH_ARAC"/>
    <property type="match status" value="1"/>
</dbReference>
<dbReference type="Pfam" id="PF12833">
    <property type="entry name" value="HTH_18"/>
    <property type="match status" value="1"/>
</dbReference>
<feature type="domain" description="HTH araC/xylS-type" evidence="4">
    <location>
        <begin position="1"/>
        <end position="74"/>
    </location>
</feature>
<dbReference type="Proteomes" id="UP001549076">
    <property type="component" value="Unassembled WGS sequence"/>
</dbReference>
<keyword evidence="6" id="KW-1185">Reference proteome</keyword>
<dbReference type="InterPro" id="IPR009057">
    <property type="entry name" value="Homeodomain-like_sf"/>
</dbReference>
<protein>
    <submittedName>
        <fullName evidence="5">AraC-like DNA-binding protein</fullName>
    </submittedName>
</protein>